<proteinExistence type="inferred from homology"/>
<comment type="similarity">
    <text evidence="1 4 5">Belongs to the bacterial ribosomal protein bL17 family.</text>
</comment>
<organism evidence="6 7">
    <name type="scientific">Candidatus Cryosericum terrychapinii</name>
    <dbReference type="NCBI Taxonomy" id="2290919"/>
    <lineage>
        <taxon>Bacteria</taxon>
        <taxon>Pseudomonadati</taxon>
        <taxon>Caldisericota/Cryosericota group</taxon>
        <taxon>Candidatus Cryosericota</taxon>
        <taxon>Candidatus Cryosericia</taxon>
        <taxon>Candidatus Cryosericales</taxon>
        <taxon>Candidatus Cryosericaceae</taxon>
        <taxon>Candidatus Cryosericum</taxon>
    </lineage>
</organism>
<dbReference type="AlphaFoldDB" id="A0A398D040"/>
<dbReference type="PROSITE" id="PS01167">
    <property type="entry name" value="RIBOSOMAL_L17"/>
    <property type="match status" value="1"/>
</dbReference>
<dbReference type="PANTHER" id="PTHR14413">
    <property type="entry name" value="RIBOSOMAL PROTEIN L17"/>
    <property type="match status" value="1"/>
</dbReference>
<dbReference type="Proteomes" id="UP000266328">
    <property type="component" value="Unassembled WGS sequence"/>
</dbReference>
<evidence type="ECO:0000256" key="2">
    <source>
        <dbReference type="ARBA" id="ARBA00022980"/>
    </source>
</evidence>
<comment type="subunit">
    <text evidence="4">Part of the 50S ribosomal subunit. Contacts protein L32.</text>
</comment>
<sequence length="118" mass="13453">MRHGRKLKKLGVYSGLRSMMLRNLSTSLIEKGRIETTVTRAKSVKRVVEKLITTAKVDDLTTRRKLHAYLLTPEAVDEAFKLTKDRYITRPGGYLRIIKAGYRKGDAANMAVLEFVEK</sequence>
<dbReference type="InterPro" id="IPR000456">
    <property type="entry name" value="Ribosomal_bL17"/>
</dbReference>
<evidence type="ECO:0000256" key="4">
    <source>
        <dbReference type="HAMAP-Rule" id="MF_01368"/>
    </source>
</evidence>
<dbReference type="PANTHER" id="PTHR14413:SF16">
    <property type="entry name" value="LARGE RIBOSOMAL SUBUNIT PROTEIN BL17M"/>
    <property type="match status" value="1"/>
</dbReference>
<keyword evidence="7" id="KW-1185">Reference proteome</keyword>
<dbReference type="EMBL" id="QXIS01000021">
    <property type="protein sequence ID" value="RIE06168.1"/>
    <property type="molecule type" value="Genomic_DNA"/>
</dbReference>
<dbReference type="GO" id="GO:0006412">
    <property type="term" value="P:translation"/>
    <property type="evidence" value="ECO:0007669"/>
    <property type="project" value="UniProtKB-UniRule"/>
</dbReference>
<dbReference type="RefSeq" id="WP_119089023.1">
    <property type="nucleotide sequence ID" value="NZ_QXIS01000021.1"/>
</dbReference>
<evidence type="ECO:0000256" key="3">
    <source>
        <dbReference type="ARBA" id="ARBA00023274"/>
    </source>
</evidence>
<keyword evidence="2 4" id="KW-0689">Ribosomal protein</keyword>
<dbReference type="OrthoDB" id="9809073at2"/>
<evidence type="ECO:0000256" key="5">
    <source>
        <dbReference type="RuleBase" id="RU000660"/>
    </source>
</evidence>
<dbReference type="GO" id="GO:0022625">
    <property type="term" value="C:cytosolic large ribosomal subunit"/>
    <property type="evidence" value="ECO:0007669"/>
    <property type="project" value="TreeGrafter"/>
</dbReference>
<dbReference type="Pfam" id="PF01196">
    <property type="entry name" value="Ribosomal_L17"/>
    <property type="match status" value="1"/>
</dbReference>
<dbReference type="SUPFAM" id="SSF64263">
    <property type="entry name" value="Prokaryotic ribosomal protein L17"/>
    <property type="match status" value="1"/>
</dbReference>
<dbReference type="Gene3D" id="3.90.1030.10">
    <property type="entry name" value="Ribosomal protein L17"/>
    <property type="match status" value="1"/>
</dbReference>
<comment type="caution">
    <text evidence="6">The sequence shown here is derived from an EMBL/GenBank/DDBJ whole genome shotgun (WGS) entry which is preliminary data.</text>
</comment>
<evidence type="ECO:0000313" key="6">
    <source>
        <dbReference type="EMBL" id="RIE06168.1"/>
    </source>
</evidence>
<name>A0A398D040_9BACT</name>
<dbReference type="InterPro" id="IPR047859">
    <property type="entry name" value="Ribosomal_bL17_CS"/>
</dbReference>
<dbReference type="InterPro" id="IPR036373">
    <property type="entry name" value="Ribosomal_bL17_sf"/>
</dbReference>
<evidence type="ECO:0000256" key="1">
    <source>
        <dbReference type="ARBA" id="ARBA00008777"/>
    </source>
</evidence>
<dbReference type="NCBIfam" id="TIGR00059">
    <property type="entry name" value="L17"/>
    <property type="match status" value="1"/>
</dbReference>
<evidence type="ECO:0000313" key="7">
    <source>
        <dbReference type="Proteomes" id="UP000266328"/>
    </source>
</evidence>
<dbReference type="HAMAP" id="MF_01368">
    <property type="entry name" value="Ribosomal_bL17"/>
    <property type="match status" value="1"/>
</dbReference>
<reference evidence="6 7" key="1">
    <citation type="submission" date="2018-09" db="EMBL/GenBank/DDBJ databases">
        <title>Discovery and Ecogenomic Context for Candidatus Cryosericales, a Global Caldiserica Order Active in Thawing Permafrost.</title>
        <authorList>
            <person name="Martinez M.A."/>
            <person name="Woodcroft B.J."/>
            <person name="Ignacio Espinoza J.C."/>
            <person name="Zayed A."/>
            <person name="Singleton C.M."/>
            <person name="Boyd J."/>
            <person name="Li Y.-F."/>
            <person name="Purvine S."/>
            <person name="Maughan H."/>
            <person name="Hodgkins S.B."/>
            <person name="Anderson D."/>
            <person name="Sederholm M."/>
            <person name="Temperton B."/>
            <person name="Saleska S.R."/>
            <person name="Tyson G.W."/>
            <person name="Rich V.I."/>
        </authorList>
    </citation>
    <scope>NUCLEOTIDE SEQUENCE [LARGE SCALE GENOMIC DNA]</scope>
    <source>
        <strain evidence="6 7">SMC7</strain>
    </source>
</reference>
<protein>
    <recommendedName>
        <fullName evidence="4">Large ribosomal subunit protein bL17</fullName>
    </recommendedName>
</protein>
<dbReference type="GO" id="GO:0003735">
    <property type="term" value="F:structural constituent of ribosome"/>
    <property type="evidence" value="ECO:0007669"/>
    <property type="project" value="InterPro"/>
</dbReference>
<keyword evidence="3 4" id="KW-0687">Ribonucleoprotein</keyword>
<accession>A0A398D040</accession>
<gene>
    <name evidence="4" type="primary">rplQ</name>
    <name evidence="6" type="ORF">SMC7_03750</name>
</gene>